<keyword evidence="3" id="KW-1185">Reference proteome</keyword>
<dbReference type="RefSeq" id="WP_073338128.1">
    <property type="nucleotide sequence ID" value="NZ_FQXM01000008.1"/>
</dbReference>
<proteinExistence type="predicted"/>
<organism evidence="2 3">
    <name type="scientific">Clostridium grantii DSM 8605</name>
    <dbReference type="NCBI Taxonomy" id="1121316"/>
    <lineage>
        <taxon>Bacteria</taxon>
        <taxon>Bacillati</taxon>
        <taxon>Bacillota</taxon>
        <taxon>Clostridia</taxon>
        <taxon>Eubacteriales</taxon>
        <taxon>Clostridiaceae</taxon>
        <taxon>Clostridium</taxon>
    </lineage>
</organism>
<name>A0A1M5UN54_9CLOT</name>
<dbReference type="Proteomes" id="UP000184447">
    <property type="component" value="Unassembled WGS sequence"/>
</dbReference>
<keyword evidence="1" id="KW-0732">Signal</keyword>
<accession>A0A1M5UN54</accession>
<feature type="signal peptide" evidence="1">
    <location>
        <begin position="1"/>
        <end position="24"/>
    </location>
</feature>
<protein>
    <submittedName>
        <fullName evidence="2">Uncharacterized protein</fullName>
    </submittedName>
</protein>
<dbReference type="AlphaFoldDB" id="A0A1M5UN54"/>
<gene>
    <name evidence="2" type="ORF">SAMN02745207_01833</name>
</gene>
<sequence length="171" mass="19826">MKRKIIKTFFISCIIVIQTINVLAADNITYDSKEGILSATYEDWDECKKAGDKVTLKQFGIQSSEDTNEFYLYSTERKENLVLAKYKEKELISTLKRNNITYDSKEGILSATYENWDECKKAGDKVTLKQFGIESGEDTNEFYLYSTERIGKTRKFMAIYKKISPINNLKE</sequence>
<evidence type="ECO:0000313" key="2">
    <source>
        <dbReference type="EMBL" id="SHH64336.1"/>
    </source>
</evidence>
<evidence type="ECO:0000256" key="1">
    <source>
        <dbReference type="SAM" id="SignalP"/>
    </source>
</evidence>
<feature type="chain" id="PRO_5009914227" evidence="1">
    <location>
        <begin position="25"/>
        <end position="171"/>
    </location>
</feature>
<dbReference type="EMBL" id="FQXM01000008">
    <property type="protein sequence ID" value="SHH64336.1"/>
    <property type="molecule type" value="Genomic_DNA"/>
</dbReference>
<reference evidence="2 3" key="1">
    <citation type="submission" date="2016-11" db="EMBL/GenBank/DDBJ databases">
        <authorList>
            <person name="Jaros S."/>
            <person name="Januszkiewicz K."/>
            <person name="Wedrychowicz H."/>
        </authorList>
    </citation>
    <scope>NUCLEOTIDE SEQUENCE [LARGE SCALE GENOMIC DNA]</scope>
    <source>
        <strain evidence="2 3">DSM 8605</strain>
    </source>
</reference>
<evidence type="ECO:0000313" key="3">
    <source>
        <dbReference type="Proteomes" id="UP000184447"/>
    </source>
</evidence>